<proteinExistence type="predicted"/>
<dbReference type="CDD" id="cd09076">
    <property type="entry name" value="L1-EN"/>
    <property type="match status" value="1"/>
</dbReference>
<dbReference type="PANTHER" id="PTHR23227">
    <property type="entry name" value="BUCENTAUR RELATED"/>
    <property type="match status" value="1"/>
</dbReference>
<dbReference type="RefSeq" id="XP_008181534.1">
    <property type="nucleotide sequence ID" value="XM_008183312.1"/>
</dbReference>
<evidence type="ECO:0008006" key="3">
    <source>
        <dbReference type="Google" id="ProtNLM"/>
    </source>
</evidence>
<keyword evidence="2" id="KW-1185">Reference proteome</keyword>
<dbReference type="Gene3D" id="3.60.10.10">
    <property type="entry name" value="Endonuclease/exonuclease/phosphatase"/>
    <property type="match status" value="1"/>
</dbReference>
<evidence type="ECO:0000313" key="2">
    <source>
        <dbReference type="Proteomes" id="UP000007819"/>
    </source>
</evidence>
<dbReference type="KEGG" id="api:100571230"/>
<dbReference type="PANTHER" id="PTHR23227:SF67">
    <property type="entry name" value="CRANIOFACIAL DEVELOPMENT PROTEIN 2-LIKE"/>
    <property type="match status" value="1"/>
</dbReference>
<accession>A0A8R2B4M1</accession>
<dbReference type="AlphaFoldDB" id="A0A8R2B4M1"/>
<reference evidence="1" key="2">
    <citation type="submission" date="2022-06" db="UniProtKB">
        <authorList>
            <consortium name="EnsemblMetazoa"/>
        </authorList>
    </citation>
    <scope>IDENTIFICATION</scope>
</reference>
<dbReference type="OrthoDB" id="6605674at2759"/>
<organism evidence="1 2">
    <name type="scientific">Acyrthosiphon pisum</name>
    <name type="common">Pea aphid</name>
    <dbReference type="NCBI Taxonomy" id="7029"/>
    <lineage>
        <taxon>Eukaryota</taxon>
        <taxon>Metazoa</taxon>
        <taxon>Ecdysozoa</taxon>
        <taxon>Arthropoda</taxon>
        <taxon>Hexapoda</taxon>
        <taxon>Insecta</taxon>
        <taxon>Pterygota</taxon>
        <taxon>Neoptera</taxon>
        <taxon>Paraneoptera</taxon>
        <taxon>Hemiptera</taxon>
        <taxon>Sternorrhyncha</taxon>
        <taxon>Aphidomorpha</taxon>
        <taxon>Aphidoidea</taxon>
        <taxon>Aphididae</taxon>
        <taxon>Macrosiphini</taxon>
        <taxon>Acyrthosiphon</taxon>
    </lineage>
</organism>
<dbReference type="InterPro" id="IPR036691">
    <property type="entry name" value="Endo/exonu/phosph_ase_sf"/>
</dbReference>
<sequence length="290" mass="33479">MAIHDSGDIKTGNTTLFYSGTNNGRHENGVGFMINEKILHNTKSFTPVNDRICYIKISGRLFDLILINCYAPTEDEADDIKEKFYDELETVVNSLPTHCLKMIVGDFNAKIGRENIYRPTIGPDSLHEVSNDNGTRLIHFATSQELTISSTYFPRKDIHKYTWVSPNGRVHNQIDHIMINKRQASSIRKVRTFRGVDADSEHYLLFAQFNLRLSTKWNMVKKSTRVKYNIQILEDSEVQKRFVKMIQENIQIKQPEKETQTIDSLWCNLKEAVTNSAREHLGIEKSRRIG</sequence>
<dbReference type="SUPFAM" id="SSF56219">
    <property type="entry name" value="DNase I-like"/>
    <property type="match status" value="1"/>
</dbReference>
<dbReference type="GeneID" id="100571230"/>
<reference evidence="2" key="1">
    <citation type="submission" date="2010-06" db="EMBL/GenBank/DDBJ databases">
        <authorList>
            <person name="Jiang H."/>
            <person name="Abraham K."/>
            <person name="Ali S."/>
            <person name="Alsbrooks S.L."/>
            <person name="Anim B.N."/>
            <person name="Anosike U.S."/>
            <person name="Attaway T."/>
            <person name="Bandaranaike D.P."/>
            <person name="Battles P.K."/>
            <person name="Bell S.N."/>
            <person name="Bell A.V."/>
            <person name="Beltran B."/>
            <person name="Bickham C."/>
            <person name="Bustamante Y."/>
            <person name="Caleb T."/>
            <person name="Canada A."/>
            <person name="Cardenas V."/>
            <person name="Carter K."/>
            <person name="Chacko J."/>
            <person name="Chandrabose M.N."/>
            <person name="Chavez D."/>
            <person name="Chavez A."/>
            <person name="Chen L."/>
            <person name="Chu H.-S."/>
            <person name="Claassen K.J."/>
            <person name="Cockrell R."/>
            <person name="Collins M."/>
            <person name="Cooper J.A."/>
            <person name="Cree A."/>
            <person name="Curry S.M."/>
            <person name="Da Y."/>
            <person name="Dao M.D."/>
            <person name="Das B."/>
            <person name="Davila M.-L."/>
            <person name="Davy-Carroll L."/>
            <person name="Denson S."/>
            <person name="Dinh H."/>
            <person name="Ebong V.E."/>
            <person name="Edwards J.R."/>
            <person name="Egan A."/>
            <person name="El-Daye J."/>
            <person name="Escobedo L."/>
            <person name="Fernandez S."/>
            <person name="Fernando P.R."/>
            <person name="Flagg N."/>
            <person name="Forbes L.D."/>
            <person name="Fowler R.G."/>
            <person name="Fu Q."/>
            <person name="Gabisi R.A."/>
            <person name="Ganer J."/>
            <person name="Garbino Pronczuk A."/>
            <person name="Garcia R.M."/>
            <person name="Garner T."/>
            <person name="Garrett T.E."/>
            <person name="Gonzalez D.A."/>
            <person name="Hamid H."/>
            <person name="Hawkins E.S."/>
            <person name="Hirani K."/>
            <person name="Hogues M.E."/>
            <person name="Hollins B."/>
            <person name="Hsiao C.-H."/>
            <person name="Jabil R."/>
            <person name="James M.L."/>
            <person name="Jhangiani S.N."/>
            <person name="Johnson B."/>
            <person name="Johnson Q."/>
            <person name="Joshi V."/>
            <person name="Kalu J.B."/>
            <person name="Kam C."/>
            <person name="Kashfia A."/>
            <person name="Keebler J."/>
            <person name="Kisamo H."/>
            <person name="Kovar C.L."/>
            <person name="Lago L.A."/>
            <person name="Lai C.-Y."/>
            <person name="Laidlaw J."/>
            <person name="Lara F."/>
            <person name="Le T.-K."/>
            <person name="Lee S.L."/>
            <person name="Legall F.H."/>
            <person name="Lemon S.J."/>
            <person name="Lewis L.R."/>
            <person name="Li B."/>
            <person name="Liu Y."/>
            <person name="Liu Y.-S."/>
            <person name="Lopez J."/>
            <person name="Lozado R.J."/>
            <person name="Lu J."/>
            <person name="Madu R.C."/>
            <person name="Maheshwari M."/>
            <person name="Maheshwari R."/>
            <person name="Malloy K."/>
            <person name="Martinez E."/>
            <person name="Mathew T."/>
            <person name="Mercado I.C."/>
            <person name="Mercado C."/>
            <person name="Meyer B."/>
            <person name="Montgomery K."/>
            <person name="Morgan M.B."/>
            <person name="Munidasa M."/>
            <person name="Nazareth L.V."/>
            <person name="Nelson J."/>
            <person name="Ng B.M."/>
            <person name="Nguyen N.B."/>
            <person name="Nguyen P.Q."/>
            <person name="Nguyen T."/>
            <person name="Obregon M."/>
            <person name="Okwuonu G.O."/>
            <person name="Onwere C.G."/>
            <person name="Orozco G."/>
            <person name="Parra A."/>
            <person name="Patel S."/>
            <person name="Patil S."/>
            <person name="Perez A."/>
            <person name="Perez Y."/>
            <person name="Pham C."/>
            <person name="Primus E.L."/>
            <person name="Pu L.-L."/>
            <person name="Puazo M."/>
            <person name="Qin X."/>
            <person name="Quiroz J.B."/>
            <person name="Reese J."/>
            <person name="Richards S."/>
            <person name="Rives C.M."/>
            <person name="Robberts R."/>
            <person name="Ruiz S.J."/>
            <person name="Ruiz M.J."/>
            <person name="Santibanez J."/>
            <person name="Schneider B.W."/>
            <person name="Sisson I."/>
            <person name="Smith M."/>
            <person name="Sodergren E."/>
            <person name="Song X.-Z."/>
            <person name="Song B.B."/>
            <person name="Summersgill H."/>
            <person name="Thelus R."/>
            <person name="Thornton R.D."/>
            <person name="Trejos Z.Y."/>
            <person name="Usmani K."/>
            <person name="Vattathil S."/>
            <person name="Villasana D."/>
            <person name="Walker D.L."/>
            <person name="Wang S."/>
            <person name="Wang K."/>
            <person name="White C.S."/>
            <person name="Williams A.C."/>
            <person name="Williamson J."/>
            <person name="Wilson K."/>
            <person name="Woghiren I.O."/>
            <person name="Woodworth J.R."/>
            <person name="Worley K.C."/>
            <person name="Wright R.A."/>
            <person name="Wu W."/>
            <person name="Young L."/>
            <person name="Zhang L."/>
            <person name="Zhang J."/>
            <person name="Zhu Y."/>
            <person name="Muzny D.M."/>
            <person name="Weinstock G."/>
            <person name="Gibbs R.A."/>
        </authorList>
    </citation>
    <scope>NUCLEOTIDE SEQUENCE [LARGE SCALE GENOMIC DNA]</scope>
    <source>
        <strain evidence="2">LSR1</strain>
    </source>
</reference>
<dbReference type="InterPro" id="IPR027124">
    <property type="entry name" value="Swc5/CFDP1/2"/>
</dbReference>
<protein>
    <recommendedName>
        <fullName evidence="3">Craniofacial development protein 2-like</fullName>
    </recommendedName>
</protein>
<evidence type="ECO:0000313" key="1">
    <source>
        <dbReference type="EnsemblMetazoa" id="XP_008181534.1"/>
    </source>
</evidence>
<dbReference type="Proteomes" id="UP000007819">
    <property type="component" value="Chromosome A2"/>
</dbReference>
<dbReference type="EnsemblMetazoa" id="XM_008183312.1">
    <property type="protein sequence ID" value="XP_008181534.1"/>
    <property type="gene ID" value="LOC100571230"/>
</dbReference>
<name>A0A8R2B4M1_ACYPI</name>